<protein>
    <recommendedName>
        <fullName evidence="4">DUF3592 domain-containing protein</fullName>
    </recommendedName>
</protein>
<keyword evidence="1" id="KW-0472">Membrane</keyword>
<feature type="transmembrane region" description="Helical" evidence="1">
    <location>
        <begin position="415"/>
        <end position="440"/>
    </location>
</feature>
<accession>A0ABY4V081</accession>
<sequence>MDRAAWERAMRRLPLLLVASSGAGSVAILVAALVLVSWGGHSQRSWLLMVCAGVAAAGIVLLAVPRACTPLITDDEAVRQVLDEPAPGGSADHDTPRLPAALPRQPGQARYVLATAAVATWTVICGFVLAMADTEAPPEVRKLKDAGAVVDTLRITDTDTRAEDAGEYKGKPRTLYNQMLTFDMPGEKGKRADPTRGRRSVYATSVDLSSYEVGDRVPVIYVPGRSDIVGYMGPSRKGDGILEGYNGDVERLFAERALSGRQLGLALVAWLIVTGLAVVTAAGVYNPKTLSPPGSRALRGTFRSGRIQGAGTELQLKGAEADFSDMGPALEGRHVWLCWDARRARGHLNKAKNGRPEEKWAVCPAAVVFDSGHVAYGHVEIHEPQQPGHLGVEAGGADAPLDATRQVRIWQPHRTWPLTVGWAVLASLALSVLISAVLFSDLVQGFFPRLLLGLAGSAALVLGVVLRIPSGGQTGIPDGEGTGVPEGGPGN</sequence>
<evidence type="ECO:0000313" key="3">
    <source>
        <dbReference type="Proteomes" id="UP001056079"/>
    </source>
</evidence>
<feature type="transmembrane region" description="Helical" evidence="1">
    <location>
        <begin position="446"/>
        <end position="466"/>
    </location>
</feature>
<keyword evidence="1" id="KW-1133">Transmembrane helix</keyword>
<reference evidence="2" key="1">
    <citation type="submission" date="2021-08" db="EMBL/GenBank/DDBJ databases">
        <title>DNA methylation of m4C regulates biosynthesis of daptomycin in Streptomyces roseosporus L30.</title>
        <authorList>
            <person name="Fang J.-L."/>
        </authorList>
    </citation>
    <scope>NUCLEOTIDE SEQUENCE</scope>
    <source>
        <strain evidence="2">L30</strain>
    </source>
</reference>
<organism evidence="2 3">
    <name type="scientific">Streptomyces filamentosus</name>
    <name type="common">Streptomyces roseosporus</name>
    <dbReference type="NCBI Taxonomy" id="67294"/>
    <lineage>
        <taxon>Bacteria</taxon>
        <taxon>Bacillati</taxon>
        <taxon>Actinomycetota</taxon>
        <taxon>Actinomycetes</taxon>
        <taxon>Kitasatosporales</taxon>
        <taxon>Streptomycetaceae</taxon>
        <taxon>Streptomyces</taxon>
    </lineage>
</organism>
<feature type="transmembrane region" description="Helical" evidence="1">
    <location>
        <begin position="45"/>
        <end position="64"/>
    </location>
</feature>
<gene>
    <name evidence="2" type="ORF">K7395_26065</name>
</gene>
<feature type="transmembrane region" description="Helical" evidence="1">
    <location>
        <begin position="263"/>
        <end position="285"/>
    </location>
</feature>
<evidence type="ECO:0008006" key="4">
    <source>
        <dbReference type="Google" id="ProtNLM"/>
    </source>
</evidence>
<evidence type="ECO:0000313" key="2">
    <source>
        <dbReference type="EMBL" id="USC49939.1"/>
    </source>
</evidence>
<keyword evidence="3" id="KW-1185">Reference proteome</keyword>
<dbReference type="Proteomes" id="UP001056079">
    <property type="component" value="Chromosome"/>
</dbReference>
<evidence type="ECO:0000256" key="1">
    <source>
        <dbReference type="SAM" id="Phobius"/>
    </source>
</evidence>
<dbReference type="RefSeq" id="WP_006124276.1">
    <property type="nucleotide sequence ID" value="NZ_CP098609.1"/>
</dbReference>
<name>A0ABY4V081_STRFL</name>
<proteinExistence type="predicted"/>
<keyword evidence="1" id="KW-0812">Transmembrane</keyword>
<dbReference type="EMBL" id="CP098609">
    <property type="protein sequence ID" value="USC49939.1"/>
    <property type="molecule type" value="Genomic_DNA"/>
</dbReference>
<feature type="transmembrane region" description="Helical" evidence="1">
    <location>
        <begin position="12"/>
        <end position="39"/>
    </location>
</feature>